<dbReference type="InterPro" id="IPR010359">
    <property type="entry name" value="IrrE_HExxH"/>
</dbReference>
<name>A0A553IH28_ACHLA</name>
<dbReference type="OMA" id="WFSLFHE"/>
<dbReference type="Pfam" id="PF01381">
    <property type="entry name" value="HTH_3"/>
    <property type="match status" value="1"/>
</dbReference>
<dbReference type="PANTHER" id="PTHR36924:SF1">
    <property type="entry name" value="ANTITOXIN HIGA-1"/>
    <property type="match status" value="1"/>
</dbReference>
<dbReference type="PROSITE" id="PS50943">
    <property type="entry name" value="HTH_CROC1"/>
    <property type="match status" value="1"/>
</dbReference>
<dbReference type="GeneID" id="41339217"/>
<evidence type="ECO:0000313" key="5">
    <source>
        <dbReference type="Proteomes" id="UP000315938"/>
    </source>
</evidence>
<sequence>MNFNFMVSPGNILKEYMESNNITQKELAAITESSQRHISNVINGKVKLTEEFALKLEKVFKGVKAEFWMDLEVAHRLHLLRMESNDTHDAMEIVRKYQLKHIFKGMELSVKEQITSLLSIMGISSVKEIDGLFNQIEYSFHEDGGTREAILLWVKLAEQEIELQNDIENLPEFNHDNFLRKFHMIKNLIYTKDFELAKQNITKFANRLGILVVFYESIPNAKIRGAVRDYHGRPLILLSDRYKQIDRYYFTLIHELIHIKNNDIRKDKYNITLDDEQEVEELANKQAKEFLIDKELYSQFTQKRNFSDEEIIIFSKKNKVIPGIVVSFLQHDKLIEYNEMNHLKK</sequence>
<evidence type="ECO:0000256" key="1">
    <source>
        <dbReference type="ARBA" id="ARBA00007227"/>
    </source>
</evidence>
<reference evidence="4 5" key="1">
    <citation type="submission" date="2019-07" db="EMBL/GenBank/DDBJ databases">
        <title>Genome sequence of Acholeplasma laidlawii strain with increased resistance to erythromycin.</title>
        <authorList>
            <person name="Medvedeva E.S."/>
            <person name="Baranova N.B."/>
            <person name="Siniagina M.N."/>
            <person name="Mouzykantov A."/>
            <person name="Chernova O.A."/>
            <person name="Chernov V.M."/>
        </authorList>
    </citation>
    <scope>NUCLEOTIDE SEQUENCE [LARGE SCALE GENOMIC DNA]</scope>
    <source>
        <strain evidence="4 5">PG8REry</strain>
    </source>
</reference>
<dbReference type="Pfam" id="PF06114">
    <property type="entry name" value="Peptidase_M78"/>
    <property type="match status" value="1"/>
</dbReference>
<comment type="similarity">
    <text evidence="1">Belongs to the short-chain fatty acyl-CoA assimilation regulator (ScfR) family.</text>
</comment>
<dbReference type="RefSeq" id="WP_012243013.1">
    <property type="nucleotide sequence ID" value="NZ_JACAOE010000001.1"/>
</dbReference>
<accession>A0A553IH28</accession>
<comment type="caution">
    <text evidence="4">The sequence shown here is derived from an EMBL/GenBank/DDBJ whole genome shotgun (WGS) entry which is preliminary data.</text>
</comment>
<dbReference type="AlphaFoldDB" id="A0A553IH28"/>
<dbReference type="InterPro" id="IPR013430">
    <property type="entry name" value="Toxin_antidote_HigA"/>
</dbReference>
<dbReference type="EMBL" id="VKID01000001">
    <property type="protein sequence ID" value="TRX99502.1"/>
    <property type="molecule type" value="Genomic_DNA"/>
</dbReference>
<dbReference type="Gene3D" id="1.10.260.40">
    <property type="entry name" value="lambda repressor-like DNA-binding domains"/>
    <property type="match status" value="1"/>
</dbReference>
<dbReference type="CDD" id="cd00093">
    <property type="entry name" value="HTH_XRE"/>
    <property type="match status" value="1"/>
</dbReference>
<gene>
    <name evidence="4" type="ORF">FNV44_00240</name>
</gene>
<dbReference type="InterPro" id="IPR001387">
    <property type="entry name" value="Cro/C1-type_HTH"/>
</dbReference>
<evidence type="ECO:0000259" key="3">
    <source>
        <dbReference type="PROSITE" id="PS50943"/>
    </source>
</evidence>
<feature type="domain" description="HTH cro/C1-type" evidence="3">
    <location>
        <begin position="13"/>
        <end position="67"/>
    </location>
</feature>
<keyword evidence="2" id="KW-0238">DNA-binding</keyword>
<dbReference type="Gene3D" id="1.10.10.2910">
    <property type="match status" value="1"/>
</dbReference>
<dbReference type="SMART" id="SM00530">
    <property type="entry name" value="HTH_XRE"/>
    <property type="match status" value="1"/>
</dbReference>
<proteinExistence type="inferred from homology"/>
<dbReference type="GO" id="GO:0003677">
    <property type="term" value="F:DNA binding"/>
    <property type="evidence" value="ECO:0007669"/>
    <property type="project" value="UniProtKB-KW"/>
</dbReference>
<evidence type="ECO:0000313" key="4">
    <source>
        <dbReference type="EMBL" id="TRX99502.1"/>
    </source>
</evidence>
<dbReference type="Proteomes" id="UP000315938">
    <property type="component" value="Unassembled WGS sequence"/>
</dbReference>
<dbReference type="SUPFAM" id="SSF47413">
    <property type="entry name" value="lambda repressor-like DNA-binding domains"/>
    <property type="match status" value="1"/>
</dbReference>
<evidence type="ECO:0000256" key="2">
    <source>
        <dbReference type="ARBA" id="ARBA00023125"/>
    </source>
</evidence>
<organism evidence="4 5">
    <name type="scientific">Acholeplasma laidlawii</name>
    <dbReference type="NCBI Taxonomy" id="2148"/>
    <lineage>
        <taxon>Bacteria</taxon>
        <taxon>Bacillati</taxon>
        <taxon>Mycoplasmatota</taxon>
        <taxon>Mollicutes</taxon>
        <taxon>Acholeplasmatales</taxon>
        <taxon>Acholeplasmataceae</taxon>
        <taxon>Acholeplasma</taxon>
    </lineage>
</organism>
<dbReference type="InterPro" id="IPR010982">
    <property type="entry name" value="Lambda_DNA-bd_dom_sf"/>
</dbReference>
<protein>
    <submittedName>
        <fullName evidence="4">Helix-turn-helix domain-containing protein</fullName>
    </submittedName>
</protein>
<dbReference type="PANTHER" id="PTHR36924">
    <property type="entry name" value="ANTITOXIN HIGA-1"/>
    <property type="match status" value="1"/>
</dbReference>